<dbReference type="InterPro" id="IPR027417">
    <property type="entry name" value="P-loop_NTPase"/>
</dbReference>
<dbReference type="GO" id="GO:0046403">
    <property type="term" value="F:polynucleotide 3'-phosphatase activity"/>
    <property type="evidence" value="ECO:0007669"/>
    <property type="project" value="TreeGrafter"/>
</dbReference>
<sequence length="444" mass="49662">MSLKRLNSADGSVSPPPSKRKLTTTTTSKAVSNFFKSASEKKPDKVRFTIQHETLLTGHYENAHTKLRSKPVKFAAFDFDGTLIATKSGLMFARGEDDWRWWHASVPSRLKQLDAEGYAIVVVSNQAAVSLRPDPKTPNKMRSLNKIKAKVTAVFTALDLGMSFYAATAHDIYRKPRSGMWEQLLRDYGLSDAGDVDHEGSIFIGDAAGRAGDTTANVKKDHACSDRDFAANVGIRFQTPEEFFLGQDAKPFTRNFDPTAFVDAGLPAQTETTPVVFTKKNGLDLVLLCGSPGAGKSTFYWRYLQPLGYERVNQDILKMRVTCMKVATQFLEDKQSVVVDNTNADIETRAAWTGLAKRTKVPVRLVHFTATPKLCEHNDAVRALTGTLMNPEKRTLLPKMAFTGFASRYREPQAEEGFEDITKVDFEFRGTEEQRKEWSKHWIS</sequence>
<dbReference type="InterPro" id="IPR036412">
    <property type="entry name" value="HAD-like_sf"/>
</dbReference>
<evidence type="ECO:0000313" key="2">
    <source>
        <dbReference type="EMBL" id="KAK3050415.1"/>
    </source>
</evidence>
<dbReference type="Pfam" id="PF08645">
    <property type="entry name" value="PNK3P"/>
    <property type="match status" value="1"/>
</dbReference>
<evidence type="ECO:0000256" key="1">
    <source>
        <dbReference type="SAM" id="MobiDB-lite"/>
    </source>
</evidence>
<dbReference type="GO" id="GO:0003690">
    <property type="term" value="F:double-stranded DNA binding"/>
    <property type="evidence" value="ECO:0007669"/>
    <property type="project" value="TreeGrafter"/>
</dbReference>
<dbReference type="PANTHER" id="PTHR12083">
    <property type="entry name" value="BIFUNCTIONAL POLYNUCLEOTIDE PHOSPHATASE/KINASE"/>
    <property type="match status" value="1"/>
</dbReference>
<dbReference type="InterPro" id="IPR023214">
    <property type="entry name" value="HAD_sf"/>
</dbReference>
<dbReference type="NCBIfam" id="TIGR01662">
    <property type="entry name" value="HAD-SF-IIIA"/>
    <property type="match status" value="1"/>
</dbReference>
<dbReference type="Gene3D" id="3.40.50.300">
    <property type="entry name" value="P-loop containing nucleotide triphosphate hydrolases"/>
    <property type="match status" value="1"/>
</dbReference>
<keyword evidence="3" id="KW-1185">Reference proteome</keyword>
<dbReference type="SUPFAM" id="SSF52540">
    <property type="entry name" value="P-loop containing nucleoside triphosphate hydrolases"/>
    <property type="match status" value="1"/>
</dbReference>
<dbReference type="InterPro" id="IPR006551">
    <property type="entry name" value="Polynucleotide_phosphatase"/>
</dbReference>
<proteinExistence type="predicted"/>
<dbReference type="AlphaFoldDB" id="A0AAJ0G6A9"/>
<reference evidence="2" key="1">
    <citation type="submission" date="2023-04" db="EMBL/GenBank/DDBJ databases">
        <title>Black Yeasts Isolated from many extreme environments.</title>
        <authorList>
            <person name="Coleine C."/>
            <person name="Stajich J.E."/>
            <person name="Selbmann L."/>
        </authorList>
    </citation>
    <scope>NUCLEOTIDE SEQUENCE</scope>
    <source>
        <strain evidence="2">CCFEE 5312</strain>
    </source>
</reference>
<accession>A0AAJ0G6A9</accession>
<keyword evidence="2" id="KW-0808">Transferase</keyword>
<dbReference type="Gene3D" id="3.40.50.1000">
    <property type="entry name" value="HAD superfamily/HAD-like"/>
    <property type="match status" value="1"/>
</dbReference>
<dbReference type="SUPFAM" id="SSF56784">
    <property type="entry name" value="HAD-like"/>
    <property type="match status" value="1"/>
</dbReference>
<organism evidence="2 3">
    <name type="scientific">Extremus antarcticus</name>
    <dbReference type="NCBI Taxonomy" id="702011"/>
    <lineage>
        <taxon>Eukaryota</taxon>
        <taxon>Fungi</taxon>
        <taxon>Dikarya</taxon>
        <taxon>Ascomycota</taxon>
        <taxon>Pezizomycotina</taxon>
        <taxon>Dothideomycetes</taxon>
        <taxon>Dothideomycetidae</taxon>
        <taxon>Mycosphaerellales</taxon>
        <taxon>Extremaceae</taxon>
        <taxon>Extremus</taxon>
    </lineage>
</organism>
<dbReference type="GO" id="GO:0046404">
    <property type="term" value="F:ATP-dependent polydeoxyribonucleotide 5'-hydroxyl-kinase activity"/>
    <property type="evidence" value="ECO:0007669"/>
    <property type="project" value="TreeGrafter"/>
</dbReference>
<name>A0AAJ0G6A9_9PEZI</name>
<dbReference type="GO" id="GO:0006281">
    <property type="term" value="P:DNA repair"/>
    <property type="evidence" value="ECO:0007669"/>
    <property type="project" value="TreeGrafter"/>
</dbReference>
<keyword evidence="2" id="KW-0418">Kinase</keyword>
<protein>
    <submittedName>
        <fullName evidence="2">DNA kinase/phosphatase Pnk1</fullName>
    </submittedName>
</protein>
<dbReference type="FunFam" id="3.40.50.300:FF:002548">
    <property type="entry name" value="DNA kinase/phosphatase Pnk1"/>
    <property type="match status" value="1"/>
</dbReference>
<dbReference type="NCBIfam" id="TIGR01664">
    <property type="entry name" value="DNA-3'-Pase"/>
    <property type="match status" value="1"/>
</dbReference>
<gene>
    <name evidence="2" type="primary">pnk1</name>
    <name evidence="2" type="ORF">LTR09_008326</name>
</gene>
<evidence type="ECO:0000313" key="3">
    <source>
        <dbReference type="Proteomes" id="UP001271007"/>
    </source>
</evidence>
<feature type="region of interest" description="Disordered" evidence="1">
    <location>
        <begin position="1"/>
        <end position="26"/>
    </location>
</feature>
<dbReference type="Pfam" id="PF13671">
    <property type="entry name" value="AAA_33"/>
    <property type="match status" value="1"/>
</dbReference>
<comment type="caution">
    <text evidence="2">The sequence shown here is derived from an EMBL/GenBank/DDBJ whole genome shotgun (WGS) entry which is preliminary data.</text>
</comment>
<dbReference type="PANTHER" id="PTHR12083:SF9">
    <property type="entry name" value="BIFUNCTIONAL POLYNUCLEOTIDE PHOSPHATASE_KINASE"/>
    <property type="match status" value="1"/>
</dbReference>
<dbReference type="InterPro" id="IPR006549">
    <property type="entry name" value="HAD-SF_hydro_IIIA"/>
</dbReference>
<dbReference type="EMBL" id="JAWDJX010000032">
    <property type="protein sequence ID" value="KAK3050415.1"/>
    <property type="molecule type" value="Genomic_DNA"/>
</dbReference>
<dbReference type="InterPro" id="IPR013954">
    <property type="entry name" value="PNK3P"/>
</dbReference>
<dbReference type="Proteomes" id="UP001271007">
    <property type="component" value="Unassembled WGS sequence"/>
</dbReference>